<keyword evidence="3" id="KW-1185">Reference proteome</keyword>
<gene>
    <name evidence="2" type="ORF">CYMTET_2639</name>
</gene>
<accession>A0AAE0LM54</accession>
<reference evidence="2 3" key="1">
    <citation type="journal article" date="2015" name="Genome Biol. Evol.">
        <title>Comparative Genomics of a Bacterivorous Green Alga Reveals Evolutionary Causalities and Consequences of Phago-Mixotrophic Mode of Nutrition.</title>
        <authorList>
            <person name="Burns J.A."/>
            <person name="Paasch A."/>
            <person name="Narechania A."/>
            <person name="Kim E."/>
        </authorList>
    </citation>
    <scope>NUCLEOTIDE SEQUENCE [LARGE SCALE GENOMIC DNA]</scope>
    <source>
        <strain evidence="2 3">PLY_AMNH</strain>
    </source>
</reference>
<evidence type="ECO:0000256" key="1">
    <source>
        <dbReference type="SAM" id="MobiDB-lite"/>
    </source>
</evidence>
<dbReference type="AlphaFoldDB" id="A0AAE0LM54"/>
<feature type="region of interest" description="Disordered" evidence="1">
    <location>
        <begin position="82"/>
        <end position="123"/>
    </location>
</feature>
<comment type="caution">
    <text evidence="2">The sequence shown here is derived from an EMBL/GenBank/DDBJ whole genome shotgun (WGS) entry which is preliminary data.</text>
</comment>
<evidence type="ECO:0000313" key="3">
    <source>
        <dbReference type="Proteomes" id="UP001190700"/>
    </source>
</evidence>
<proteinExistence type="predicted"/>
<protein>
    <submittedName>
        <fullName evidence="2">Uncharacterized protein</fullName>
    </submittedName>
</protein>
<organism evidence="2 3">
    <name type="scientific">Cymbomonas tetramitiformis</name>
    <dbReference type="NCBI Taxonomy" id="36881"/>
    <lineage>
        <taxon>Eukaryota</taxon>
        <taxon>Viridiplantae</taxon>
        <taxon>Chlorophyta</taxon>
        <taxon>Pyramimonadophyceae</taxon>
        <taxon>Pyramimonadales</taxon>
        <taxon>Pyramimonadaceae</taxon>
        <taxon>Cymbomonas</taxon>
    </lineage>
</organism>
<evidence type="ECO:0000313" key="2">
    <source>
        <dbReference type="EMBL" id="KAK3289925.1"/>
    </source>
</evidence>
<dbReference type="EMBL" id="LGRX02000009">
    <property type="protein sequence ID" value="KAK3289925.1"/>
    <property type="molecule type" value="Genomic_DNA"/>
</dbReference>
<feature type="compositionally biased region" description="Acidic residues" evidence="1">
    <location>
        <begin position="87"/>
        <end position="123"/>
    </location>
</feature>
<sequence>MPIFGYDDKQMFGRRDVVLQILDECGLTLSRPYNFSKQGSFIAEEYFAMLLTSLGVTVIETDIITDRCDAKAHIQDIIKLAINKASEDEDEDDDEEEDDEHEDEDEDADEEDENDEDERNEAT</sequence>
<dbReference type="Proteomes" id="UP001190700">
    <property type="component" value="Unassembled WGS sequence"/>
</dbReference>
<name>A0AAE0LM54_9CHLO</name>